<comment type="caution">
    <text evidence="2">The sequence shown here is derived from an EMBL/GenBank/DDBJ whole genome shotgun (WGS) entry which is preliminary data.</text>
</comment>
<organism evidence="2 3">
    <name type="scientific">Hymenobacter persicinus</name>
    <dbReference type="NCBI Taxonomy" id="2025506"/>
    <lineage>
        <taxon>Bacteria</taxon>
        <taxon>Pseudomonadati</taxon>
        <taxon>Bacteroidota</taxon>
        <taxon>Cytophagia</taxon>
        <taxon>Cytophagales</taxon>
        <taxon>Hymenobacteraceae</taxon>
        <taxon>Hymenobacter</taxon>
    </lineage>
</organism>
<dbReference type="AlphaFoldDB" id="A0A4Q5L880"/>
<reference evidence="2 3" key="1">
    <citation type="submission" date="2019-02" db="EMBL/GenBank/DDBJ databases">
        <title>Bacterial novel species isolated from soil.</title>
        <authorList>
            <person name="Jung H.-Y."/>
        </authorList>
    </citation>
    <scope>NUCLEOTIDE SEQUENCE [LARGE SCALE GENOMIC DNA]</scope>
    <source>
        <strain evidence="2 3">1-3-3-3</strain>
    </source>
</reference>
<dbReference type="GO" id="GO:1900376">
    <property type="term" value="P:regulation of secondary metabolite biosynthetic process"/>
    <property type="evidence" value="ECO:0007669"/>
    <property type="project" value="TreeGrafter"/>
</dbReference>
<evidence type="ECO:0000313" key="2">
    <source>
        <dbReference type="EMBL" id="RYU77848.1"/>
    </source>
</evidence>
<sequence length="144" mass="16222">MADSRERIALMLNRHGLRQTAARVQVLQTLHESEFALSGAEIEKTLGQDLDRITLYRTLRSFEEKGLVHRVLDASDVARYASCSLECSEHAHFDNHVHFKCTACTHIYCLNQIAIPAVALPREFQAVSRDYLLSGVCSHCQPAQ</sequence>
<comment type="cofactor">
    <cofactor evidence="1">
        <name>Zn(2+)</name>
        <dbReference type="ChEBI" id="CHEBI:29105"/>
    </cofactor>
    <text evidence="1">Binds 1 zinc ion per subunit.</text>
</comment>
<feature type="binding site" evidence="1">
    <location>
        <position position="101"/>
    </location>
    <ligand>
        <name>Zn(2+)</name>
        <dbReference type="ChEBI" id="CHEBI:29105"/>
    </ligand>
</feature>
<dbReference type="Proteomes" id="UP000294155">
    <property type="component" value="Unassembled WGS sequence"/>
</dbReference>
<dbReference type="InterPro" id="IPR002481">
    <property type="entry name" value="FUR"/>
</dbReference>
<dbReference type="Gene3D" id="1.10.10.10">
    <property type="entry name" value="Winged helix-like DNA-binding domain superfamily/Winged helix DNA-binding domain"/>
    <property type="match status" value="1"/>
</dbReference>
<keyword evidence="1" id="KW-0479">Metal-binding</keyword>
<dbReference type="Pfam" id="PF01475">
    <property type="entry name" value="FUR"/>
    <property type="match status" value="1"/>
</dbReference>
<dbReference type="InterPro" id="IPR036390">
    <property type="entry name" value="WH_DNA-bd_sf"/>
</dbReference>
<dbReference type="SUPFAM" id="SSF46785">
    <property type="entry name" value="Winged helix' DNA-binding domain"/>
    <property type="match status" value="1"/>
</dbReference>
<keyword evidence="1" id="KW-0862">Zinc</keyword>
<evidence type="ECO:0000313" key="3">
    <source>
        <dbReference type="Proteomes" id="UP000294155"/>
    </source>
</evidence>
<dbReference type="InterPro" id="IPR036388">
    <property type="entry name" value="WH-like_DNA-bd_sf"/>
</dbReference>
<dbReference type="EMBL" id="SEWE01000041">
    <property type="protein sequence ID" value="RYU77848.1"/>
    <property type="molecule type" value="Genomic_DNA"/>
</dbReference>
<name>A0A4Q5L880_9BACT</name>
<feature type="binding site" evidence="1">
    <location>
        <position position="140"/>
    </location>
    <ligand>
        <name>Zn(2+)</name>
        <dbReference type="ChEBI" id="CHEBI:29105"/>
    </ligand>
</feature>
<dbReference type="PANTHER" id="PTHR33202:SF22">
    <property type="entry name" value="HYDROGEN PEROXIDE SENSITIVE REPRESSOR"/>
    <property type="match status" value="1"/>
</dbReference>
<keyword evidence="3" id="KW-1185">Reference proteome</keyword>
<dbReference type="PANTHER" id="PTHR33202">
    <property type="entry name" value="ZINC UPTAKE REGULATION PROTEIN"/>
    <property type="match status" value="1"/>
</dbReference>
<dbReference type="GO" id="GO:0045892">
    <property type="term" value="P:negative regulation of DNA-templated transcription"/>
    <property type="evidence" value="ECO:0007669"/>
    <property type="project" value="TreeGrafter"/>
</dbReference>
<gene>
    <name evidence="2" type="ORF">EWM57_16465</name>
</gene>
<accession>A0A4Q5L880</accession>
<evidence type="ECO:0000256" key="1">
    <source>
        <dbReference type="PIRSR" id="PIRSR602481-1"/>
    </source>
</evidence>
<feature type="binding site" evidence="1">
    <location>
        <position position="104"/>
    </location>
    <ligand>
        <name>Zn(2+)</name>
        <dbReference type="ChEBI" id="CHEBI:29105"/>
    </ligand>
</feature>
<dbReference type="GO" id="GO:0003700">
    <property type="term" value="F:DNA-binding transcription factor activity"/>
    <property type="evidence" value="ECO:0007669"/>
    <property type="project" value="InterPro"/>
</dbReference>
<dbReference type="RefSeq" id="WP_129922256.1">
    <property type="nucleotide sequence ID" value="NZ_SEWE01000041.1"/>
</dbReference>
<feature type="binding site" evidence="1">
    <location>
        <position position="137"/>
    </location>
    <ligand>
        <name>Zn(2+)</name>
        <dbReference type="ChEBI" id="CHEBI:29105"/>
    </ligand>
</feature>
<protein>
    <submittedName>
        <fullName evidence="2">Transcriptional repressor</fullName>
    </submittedName>
</protein>
<dbReference type="GO" id="GO:0008270">
    <property type="term" value="F:zinc ion binding"/>
    <property type="evidence" value="ECO:0007669"/>
    <property type="project" value="TreeGrafter"/>
</dbReference>
<dbReference type="OrthoDB" id="594893at2"/>
<proteinExistence type="predicted"/>
<dbReference type="GO" id="GO:0000976">
    <property type="term" value="F:transcription cis-regulatory region binding"/>
    <property type="evidence" value="ECO:0007669"/>
    <property type="project" value="TreeGrafter"/>
</dbReference>